<dbReference type="PANTHER" id="PTHR24421">
    <property type="entry name" value="NITRATE/NITRITE SENSOR PROTEIN NARX-RELATED"/>
    <property type="match status" value="1"/>
</dbReference>
<evidence type="ECO:0000256" key="4">
    <source>
        <dbReference type="ARBA" id="ARBA00022777"/>
    </source>
</evidence>
<feature type="transmembrane region" description="Helical" evidence="6">
    <location>
        <begin position="183"/>
        <end position="203"/>
    </location>
</feature>
<dbReference type="EC" id="2.7.13.3" evidence="2"/>
<dbReference type="InterPro" id="IPR036890">
    <property type="entry name" value="HATPase_C_sf"/>
</dbReference>
<organism evidence="10 11">
    <name type="scientific">Lysinibacillus fusiformis</name>
    <dbReference type="NCBI Taxonomy" id="28031"/>
    <lineage>
        <taxon>Bacteria</taxon>
        <taxon>Bacillati</taxon>
        <taxon>Bacillota</taxon>
        <taxon>Bacilli</taxon>
        <taxon>Bacillales</taxon>
        <taxon>Bacillaceae</taxon>
        <taxon>Lysinibacillus</taxon>
    </lineage>
</organism>
<comment type="catalytic activity">
    <reaction evidence="1">
        <text>ATP + protein L-histidine = ADP + protein N-phospho-L-histidine.</text>
        <dbReference type="EC" id="2.7.13.3"/>
    </reaction>
</comment>
<dbReference type="SUPFAM" id="SSF50156">
    <property type="entry name" value="PDZ domain-like"/>
    <property type="match status" value="1"/>
</dbReference>
<keyword evidence="5" id="KW-0902">Two-component regulatory system</keyword>
<dbReference type="InterPro" id="IPR003594">
    <property type="entry name" value="HATPase_dom"/>
</dbReference>
<reference evidence="10 11" key="1">
    <citation type="submission" date="2017-10" db="EMBL/GenBank/DDBJ databases">
        <title>Draft genome of Lysinibacillus fusiformis strain Juneja, a laboratory-derived pathogen of Drosophila melanogaster.</title>
        <authorList>
            <person name="Smith B.R."/>
            <person name="Unckless R.L."/>
        </authorList>
    </citation>
    <scope>NUCLEOTIDE SEQUENCE [LARGE SCALE GENOMIC DNA]</scope>
    <source>
        <strain evidence="10 11">Juneja</strain>
    </source>
</reference>
<name>A0A2I0UVG5_9BACI</name>
<keyword evidence="6" id="KW-0812">Transmembrane</keyword>
<evidence type="ECO:0000259" key="8">
    <source>
        <dbReference type="Pfam" id="PF02518"/>
    </source>
</evidence>
<dbReference type="Gene3D" id="3.30.565.10">
    <property type="entry name" value="Histidine kinase-like ATPase, C-terminal domain"/>
    <property type="match status" value="1"/>
</dbReference>
<dbReference type="SUPFAM" id="SSF55874">
    <property type="entry name" value="ATPase domain of HSP90 chaperone/DNA topoisomerase II/histidine kinase"/>
    <property type="match status" value="1"/>
</dbReference>
<evidence type="ECO:0000256" key="5">
    <source>
        <dbReference type="ARBA" id="ARBA00023012"/>
    </source>
</evidence>
<keyword evidence="3" id="KW-0808">Transferase</keyword>
<evidence type="ECO:0000256" key="2">
    <source>
        <dbReference type="ARBA" id="ARBA00012438"/>
    </source>
</evidence>
<protein>
    <recommendedName>
        <fullName evidence="2">histidine kinase</fullName>
        <ecNumber evidence="2">2.7.13.3</ecNumber>
    </recommendedName>
</protein>
<feature type="domain" description="Signal transduction histidine kinase subgroup 3 dimerisation and phosphoacceptor" evidence="9">
    <location>
        <begin position="565"/>
        <end position="629"/>
    </location>
</feature>
<feature type="transmembrane region" description="Helical" evidence="6">
    <location>
        <begin position="364"/>
        <end position="382"/>
    </location>
</feature>
<comment type="caution">
    <text evidence="10">The sequence shown here is derived from an EMBL/GenBank/DDBJ whole genome shotgun (WGS) entry which is preliminary data.</text>
</comment>
<dbReference type="PANTHER" id="PTHR24421:SF60">
    <property type="entry name" value="SENSOR HISTIDINE KINASE COMP"/>
    <property type="match status" value="1"/>
</dbReference>
<feature type="domain" description="PDZ" evidence="7">
    <location>
        <begin position="36"/>
        <end position="98"/>
    </location>
</feature>
<accession>A0A2I0UVG5</accession>
<evidence type="ECO:0000256" key="1">
    <source>
        <dbReference type="ARBA" id="ARBA00000085"/>
    </source>
</evidence>
<dbReference type="Pfam" id="PF02518">
    <property type="entry name" value="HATPase_c"/>
    <property type="match status" value="1"/>
</dbReference>
<dbReference type="Proteomes" id="UP000234956">
    <property type="component" value="Unassembled WGS sequence"/>
</dbReference>
<dbReference type="InterPro" id="IPR036034">
    <property type="entry name" value="PDZ_sf"/>
</dbReference>
<dbReference type="AlphaFoldDB" id="A0A2I0UVG5"/>
<feature type="transmembrane region" description="Helical" evidence="6">
    <location>
        <begin position="308"/>
        <end position="327"/>
    </location>
</feature>
<dbReference type="EMBL" id="PDFK01000010">
    <property type="protein sequence ID" value="PKU50021.1"/>
    <property type="molecule type" value="Genomic_DNA"/>
</dbReference>
<dbReference type="InterPro" id="IPR001478">
    <property type="entry name" value="PDZ"/>
</dbReference>
<evidence type="ECO:0000259" key="9">
    <source>
        <dbReference type="Pfam" id="PF07730"/>
    </source>
</evidence>
<dbReference type="GO" id="GO:0016020">
    <property type="term" value="C:membrane"/>
    <property type="evidence" value="ECO:0007669"/>
    <property type="project" value="InterPro"/>
</dbReference>
<feature type="transmembrane region" description="Helical" evidence="6">
    <location>
        <begin position="273"/>
        <end position="296"/>
    </location>
</feature>
<sequence length="780" mass="91646">MVFGTKLIKNKWLWFAISAYLILGIYLLYVTYSTPFLGIKLQEKNDQWLIIDPYYKEWADKQKIASGDIILEIDGQKIEELENITYNPVIRVAKELTLLKKNGEIIHLHIAPFDIPEQLLYVLVIPGSFYLLSLLISIYLYYKQKNTSLINLLILFILTVSLAYVSIGASGRLNSVGTVVNRSSMLLCLVILIHFLRNYFLFLNLKWGFIQKIKILYSIPLTIVFLSILSIIYPSTNPLFSKITLLLFLILLVVILSILGRGYIIYKTPQLKLFLLSIIIPFLPFLFLFAIPEIFFHKHILSGDVCSLFLMLIPFSFIFTQLTERIFDMEYFISRLRYYFNFSFGFTIWLLAGLYLLTDLSITRMTEIFFFAFLSLMALFYIKERIDYRKRKILFSTKGDYIHRLYTTVDSIGRVVKIEDLLEKFVQEVVLQLEMERVYVLTYDFQTHQVTLTNKSKEYTQHQIDEVLVERLGLGDIKKTDHFYIAFIHQDANYKRILVVDHNKSIYLKDEELLWLELLLLYLNNFIENTKMVEELLNQLKHMKEADNRQLPWLNKLLWLRFEEEKYQLAQELHDTILQEQLHIAREMGVLMHTKEKEEIPTKLVKLHEHMLTSLNDLRGYCENLKPPLLDTLGLNAALEKLIQKIHKRADFVLIYTIDRLYLEDERLNLMIYRLFQELLNNALKHSYAHTVEIYLLGTEEGFEILYTDDGVGCHIDDILLADSMGIQGMQERVQAFNGKFTLDSKVGEGMTIRIIVSETNHTHSYTYSTLNRPTYMIRG</sequence>
<feature type="transmembrane region" description="Helical" evidence="6">
    <location>
        <begin position="245"/>
        <end position="266"/>
    </location>
</feature>
<dbReference type="CDD" id="cd16917">
    <property type="entry name" value="HATPase_UhpB-NarQ-NarX-like"/>
    <property type="match status" value="1"/>
</dbReference>
<feature type="transmembrane region" description="Helical" evidence="6">
    <location>
        <begin position="149"/>
        <end position="171"/>
    </location>
</feature>
<feature type="transmembrane region" description="Helical" evidence="6">
    <location>
        <begin position="339"/>
        <end position="358"/>
    </location>
</feature>
<proteinExistence type="predicted"/>
<evidence type="ECO:0000313" key="11">
    <source>
        <dbReference type="Proteomes" id="UP000234956"/>
    </source>
</evidence>
<dbReference type="GO" id="GO:0000155">
    <property type="term" value="F:phosphorelay sensor kinase activity"/>
    <property type="evidence" value="ECO:0007669"/>
    <property type="project" value="InterPro"/>
</dbReference>
<keyword evidence="6" id="KW-0472">Membrane</keyword>
<evidence type="ECO:0000256" key="3">
    <source>
        <dbReference type="ARBA" id="ARBA00022679"/>
    </source>
</evidence>
<feature type="domain" description="Histidine kinase/HSP90-like ATPase" evidence="8">
    <location>
        <begin position="672"/>
        <end position="758"/>
    </location>
</feature>
<dbReference type="RefSeq" id="WP_058844012.1">
    <property type="nucleotide sequence ID" value="NZ_PDFK01000010.1"/>
</dbReference>
<dbReference type="InterPro" id="IPR011712">
    <property type="entry name" value="Sig_transdc_His_kin_sub3_dim/P"/>
</dbReference>
<feature type="transmembrane region" description="Helical" evidence="6">
    <location>
        <begin position="12"/>
        <end position="32"/>
    </location>
</feature>
<feature type="transmembrane region" description="Helical" evidence="6">
    <location>
        <begin position="215"/>
        <end position="233"/>
    </location>
</feature>
<evidence type="ECO:0000256" key="6">
    <source>
        <dbReference type="SAM" id="Phobius"/>
    </source>
</evidence>
<evidence type="ECO:0000259" key="7">
    <source>
        <dbReference type="Pfam" id="PF00595"/>
    </source>
</evidence>
<dbReference type="Pfam" id="PF00595">
    <property type="entry name" value="PDZ"/>
    <property type="match status" value="1"/>
</dbReference>
<evidence type="ECO:0000313" key="10">
    <source>
        <dbReference type="EMBL" id="PKU50021.1"/>
    </source>
</evidence>
<gene>
    <name evidence="10" type="ORF">CRI88_20775</name>
</gene>
<dbReference type="Pfam" id="PF07730">
    <property type="entry name" value="HisKA_3"/>
    <property type="match status" value="1"/>
</dbReference>
<dbReference type="GO" id="GO:0046983">
    <property type="term" value="F:protein dimerization activity"/>
    <property type="evidence" value="ECO:0007669"/>
    <property type="project" value="InterPro"/>
</dbReference>
<keyword evidence="6" id="KW-1133">Transmembrane helix</keyword>
<keyword evidence="4 10" id="KW-0418">Kinase</keyword>
<dbReference type="InterPro" id="IPR050482">
    <property type="entry name" value="Sensor_HK_TwoCompSys"/>
</dbReference>
<feature type="transmembrane region" description="Helical" evidence="6">
    <location>
        <begin position="119"/>
        <end position="142"/>
    </location>
</feature>